<keyword evidence="3" id="KW-1185">Reference proteome</keyword>
<sequence>MARAGGSNRLPATTAPVLDATATTSSTQPIRPKPTTHKGRAMTDQHARPFADFLAQQGRAHEELTEGLHKVIAAVEETGKAGSVTLTIKVDPDKKAAGIFRISDNVTVKAPAHDRGTRIYFKDQAGNLTRSDPNQPELEGLRDVSAPTEPVRLKEVN</sequence>
<feature type="region of interest" description="Disordered" evidence="1">
    <location>
        <begin position="1"/>
        <end position="42"/>
    </location>
</feature>
<dbReference type="RefSeq" id="YP_009815599.1">
    <property type="nucleotide sequence ID" value="NC_048096.1"/>
</dbReference>
<feature type="region of interest" description="Disordered" evidence="1">
    <location>
        <begin position="121"/>
        <end position="157"/>
    </location>
</feature>
<dbReference type="KEGG" id="vg:55006825"/>
<organism evidence="2 3">
    <name type="scientific">Arthrobacter phage Peas</name>
    <dbReference type="NCBI Taxonomy" id="2419965"/>
    <lineage>
        <taxon>Viruses</taxon>
        <taxon>Duplodnaviria</taxon>
        <taxon>Heunggongvirae</taxon>
        <taxon>Uroviricota</taxon>
        <taxon>Caudoviricetes</taxon>
        <taxon>Bridgettevirus</taxon>
        <taxon>Bridgettevirus peas</taxon>
    </lineage>
</organism>
<dbReference type="Proteomes" id="UP000279418">
    <property type="component" value="Segment"/>
</dbReference>
<proteinExistence type="predicted"/>
<gene>
    <name evidence="2" type="primary">49</name>
    <name evidence="2" type="ORF">PBI_PEAS_49</name>
</gene>
<reference evidence="2 3" key="1">
    <citation type="submission" date="2018-09" db="EMBL/GenBank/DDBJ databases">
        <authorList>
            <person name="Divens A.M."/>
            <person name="Stoner T.H."/>
            <person name="Garlena R.A."/>
            <person name="Russell D.A."/>
            <person name="Pope W.H."/>
            <person name="Jacobs-Sera D."/>
            <person name="Hatfull G.F."/>
        </authorList>
    </citation>
    <scope>NUCLEOTIDE SEQUENCE [LARGE SCALE GENOMIC DNA]</scope>
</reference>
<evidence type="ECO:0000313" key="3">
    <source>
        <dbReference type="Proteomes" id="UP000279418"/>
    </source>
</evidence>
<evidence type="ECO:0000313" key="2">
    <source>
        <dbReference type="EMBL" id="AYN58736.1"/>
    </source>
</evidence>
<dbReference type="EMBL" id="MH834623">
    <property type="protein sequence ID" value="AYN58736.1"/>
    <property type="molecule type" value="Genomic_DNA"/>
</dbReference>
<dbReference type="GeneID" id="55006825"/>
<protein>
    <submittedName>
        <fullName evidence="2">Uncharacterized protein</fullName>
    </submittedName>
</protein>
<name>A0A3G2KIB7_9CAUD</name>
<accession>A0A3G2KIB7</accession>
<evidence type="ECO:0000256" key="1">
    <source>
        <dbReference type="SAM" id="MobiDB-lite"/>
    </source>
</evidence>